<dbReference type="RefSeq" id="WP_095540374.1">
    <property type="nucleotide sequence ID" value="NZ_NSJB01000010.1"/>
</dbReference>
<dbReference type="Pfam" id="PF09652">
    <property type="entry name" value="Cas_VVA1548"/>
    <property type="match status" value="1"/>
</dbReference>
<keyword evidence="2" id="KW-1185">Reference proteome</keyword>
<dbReference type="AlphaFoldDB" id="A0A2A2AF96"/>
<dbReference type="EMBL" id="NSJB01000010">
    <property type="protein sequence ID" value="PAT36466.1"/>
    <property type="molecule type" value="Genomic_DNA"/>
</dbReference>
<protein>
    <submittedName>
        <fullName evidence="1">CRISPR-associated protein Csx16</fullName>
    </submittedName>
</protein>
<reference evidence="1 2" key="1">
    <citation type="submission" date="2017-08" db="EMBL/GenBank/DDBJ databases">
        <title>WGS of Clinical strains of the CDC Group NO-1 linked to zoonotic infections in humans.</title>
        <authorList>
            <person name="Bernier A.-M."/>
            <person name="Bernard K."/>
        </authorList>
    </citation>
    <scope>NUCLEOTIDE SEQUENCE [LARGE SCALE GENOMIC DNA]</scope>
    <source>
        <strain evidence="1 2">NML00-0135</strain>
    </source>
</reference>
<evidence type="ECO:0000313" key="1">
    <source>
        <dbReference type="EMBL" id="PAT36466.1"/>
    </source>
</evidence>
<sequence>MTTWFISRHPGAIQWMQTHGPTYDRHLSHLDAAHIEAGDTVIGTLPINIAAQVCERGAQYWNLSLQMPPHARGQELSAEELQALGAVLERFEVRKLPAQLPPATPANTR</sequence>
<proteinExistence type="predicted"/>
<name>A0A2A2AF96_9BURK</name>
<accession>A0A2A2AF96</accession>
<organism evidence="1 2">
    <name type="scientific">Vandammella animalimorsus</name>
    <dbReference type="NCBI Taxonomy" id="2029117"/>
    <lineage>
        <taxon>Bacteria</taxon>
        <taxon>Pseudomonadati</taxon>
        <taxon>Pseudomonadota</taxon>
        <taxon>Betaproteobacteria</taxon>
        <taxon>Burkholderiales</taxon>
        <taxon>Comamonadaceae</taxon>
        <taxon>Vandammella</taxon>
    </lineage>
</organism>
<evidence type="ECO:0000313" key="2">
    <source>
        <dbReference type="Proteomes" id="UP000218054"/>
    </source>
</evidence>
<comment type="caution">
    <text evidence="1">The sequence shown here is derived from an EMBL/GenBank/DDBJ whole genome shotgun (WGS) entry which is preliminary data.</text>
</comment>
<gene>
    <name evidence="1" type="primary">csx16</name>
    <name evidence="1" type="ORF">CK625_11020</name>
</gene>
<dbReference type="Proteomes" id="UP000218054">
    <property type="component" value="Unassembled WGS sequence"/>
</dbReference>
<dbReference type="NCBIfam" id="TIGR02620">
    <property type="entry name" value="cas_VVA1548"/>
    <property type="match status" value="1"/>
</dbReference>
<dbReference type="InterPro" id="IPR013443">
    <property type="entry name" value="CRISPR-assoc_prot_Csx16"/>
</dbReference>